<dbReference type="InterPro" id="IPR032710">
    <property type="entry name" value="NTF2-like_dom_sf"/>
</dbReference>
<comment type="caution">
    <text evidence="2">The sequence shown here is derived from an EMBL/GenBank/DDBJ whole genome shotgun (WGS) entry which is preliminary data.</text>
</comment>
<sequence>MQDATTPDTTTAPADGEPDYDRLLRANLARVFNERDAGARAAALDELFAAEPVMFEPTGIVRGRQAVADVAGRLLDQFGPTFRFVPQDRAVGHHGLGLLRWTAGPEGGPVTVTGTDAAEIVDGRIARLWVMLDPPRS</sequence>
<dbReference type="InterPro" id="IPR037401">
    <property type="entry name" value="SnoaL-like"/>
</dbReference>
<gene>
    <name evidence="2" type="ORF">A5481_10345</name>
</gene>
<accession>A0A179SFM8</accession>
<dbReference type="EMBL" id="LWHQ01000017">
    <property type="protein sequence ID" value="OAS25303.1"/>
    <property type="molecule type" value="Genomic_DNA"/>
</dbReference>
<dbReference type="Gene3D" id="3.10.450.50">
    <property type="match status" value="1"/>
</dbReference>
<evidence type="ECO:0000259" key="1">
    <source>
        <dbReference type="Pfam" id="PF12680"/>
    </source>
</evidence>
<dbReference type="OrthoDB" id="7064268at2"/>
<evidence type="ECO:0000313" key="2">
    <source>
        <dbReference type="EMBL" id="OAS25303.1"/>
    </source>
</evidence>
<evidence type="ECO:0000313" key="3">
    <source>
        <dbReference type="Proteomes" id="UP000078316"/>
    </source>
</evidence>
<organism evidence="2 3">
    <name type="scientific">Methylobacterium platani</name>
    <dbReference type="NCBI Taxonomy" id="427683"/>
    <lineage>
        <taxon>Bacteria</taxon>
        <taxon>Pseudomonadati</taxon>
        <taxon>Pseudomonadota</taxon>
        <taxon>Alphaproteobacteria</taxon>
        <taxon>Hyphomicrobiales</taxon>
        <taxon>Methylobacteriaceae</taxon>
        <taxon>Methylobacterium</taxon>
    </lineage>
</organism>
<reference evidence="2 3" key="1">
    <citation type="submission" date="2016-04" db="EMBL/GenBank/DDBJ databases">
        <authorList>
            <person name="Evans L.H."/>
            <person name="Alamgir A."/>
            <person name="Owens N."/>
            <person name="Weber N.D."/>
            <person name="Virtaneva K."/>
            <person name="Barbian K."/>
            <person name="Babar A."/>
            <person name="Rosenke K."/>
        </authorList>
    </citation>
    <scope>NUCLEOTIDE SEQUENCE [LARGE SCALE GENOMIC DNA]</scope>
    <source>
        <strain evidence="2 3">PMB02</strain>
    </source>
</reference>
<dbReference type="STRING" id="427683.A5481_10345"/>
<dbReference type="AlphaFoldDB" id="A0A179SFM8"/>
<dbReference type="RefSeq" id="WP_048432691.1">
    <property type="nucleotide sequence ID" value="NZ_LWHQ01000017.1"/>
</dbReference>
<name>A0A179SFM8_9HYPH</name>
<dbReference type="Proteomes" id="UP000078316">
    <property type="component" value="Unassembled WGS sequence"/>
</dbReference>
<protein>
    <recommendedName>
        <fullName evidence="1">SnoaL-like domain-containing protein</fullName>
    </recommendedName>
</protein>
<dbReference type="SUPFAM" id="SSF54427">
    <property type="entry name" value="NTF2-like"/>
    <property type="match status" value="1"/>
</dbReference>
<proteinExistence type="predicted"/>
<dbReference type="Pfam" id="PF12680">
    <property type="entry name" value="SnoaL_2"/>
    <property type="match status" value="1"/>
</dbReference>
<feature type="domain" description="SnoaL-like" evidence="1">
    <location>
        <begin position="30"/>
        <end position="127"/>
    </location>
</feature>